<name>A0A8J2YC40_9FLAO</name>
<dbReference type="Proteomes" id="UP000652231">
    <property type="component" value="Unassembled WGS sequence"/>
</dbReference>
<dbReference type="EMBL" id="BMGK01000011">
    <property type="protein sequence ID" value="GGD99655.1"/>
    <property type="molecule type" value="Genomic_DNA"/>
</dbReference>
<dbReference type="AlphaFoldDB" id="A0A8J2YC40"/>
<accession>A0A8J2YC40</accession>
<reference evidence="2" key="2">
    <citation type="submission" date="2020-09" db="EMBL/GenBank/DDBJ databases">
        <authorList>
            <person name="Sun Q."/>
            <person name="Zhou Y."/>
        </authorList>
    </citation>
    <scope>NUCLEOTIDE SEQUENCE</scope>
    <source>
        <strain evidence="2">CGMCC 1.12924</strain>
    </source>
</reference>
<keyword evidence="3" id="KW-1185">Reference proteome</keyword>
<comment type="caution">
    <text evidence="2">The sequence shown here is derived from an EMBL/GenBank/DDBJ whole genome shotgun (WGS) entry which is preliminary data.</text>
</comment>
<sequence length="568" mass="64697">MSTIHVQHIKSHLEKEFEDKIDLSDVKADSKEIENFFLTRSLAAYSLIYHAQASLSIACDSITDGSSDNGLDAVYYDGTAKTLHLVQSKWIHKGTGEPDNGEVKKFISGVRDLFNFKFERFNDKVRRKEVVIRNAICDPKTKYQIILTYTGINDLAEPSRRDFEDLLVEFNDASEIVYFSVFNQSRIHSSLLKSVDSGEPIDLTIQLKSWGKITEPTTGYYGQVNGVEIFDWWDKYRNRLFQKNIRGVLGDTNVNLEIANSLEKQPEVFWFLNNGITLICNTAAKNMVGGASTEIGQFTCSNISIVNGAQTVSTIGRFGEEDSSKLESVFVPVRIITLDKAESDFGQKITKANNTQNRVENRDFVTFDPEQSRIRDELLIDGIDYRISRGVFEKEDQVSFDLIESTTATSCASGDVSIVVQLKREIGKLWDNLEKAPYKKIFNQQTTGRYVYNCVRTQRIIDQAIKEIENTLEQGRDQGIIIHGNRIISLLIFEGLNTKKYQTGKFNFDKPELLISMGEKVKEFFELLKIEIDRNYSNAIIPTLFKNGTKCQKIYENVRKEANKNNAH</sequence>
<organism evidence="2 3">
    <name type="scientific">Planktosalinus lacus</name>
    <dbReference type="NCBI Taxonomy" id="1526573"/>
    <lineage>
        <taxon>Bacteria</taxon>
        <taxon>Pseudomonadati</taxon>
        <taxon>Bacteroidota</taxon>
        <taxon>Flavobacteriia</taxon>
        <taxon>Flavobacteriales</taxon>
        <taxon>Flavobacteriaceae</taxon>
        <taxon>Planktosalinus</taxon>
    </lineage>
</organism>
<feature type="domain" description="Abortive phage infection protein C-terminal" evidence="1">
    <location>
        <begin position="241"/>
        <end position="457"/>
    </location>
</feature>
<evidence type="ECO:0000313" key="2">
    <source>
        <dbReference type="EMBL" id="GGD99655.1"/>
    </source>
</evidence>
<dbReference type="Pfam" id="PF10592">
    <property type="entry name" value="AIPR"/>
    <property type="match status" value="1"/>
</dbReference>
<dbReference type="InterPro" id="IPR018891">
    <property type="entry name" value="AIPR_C"/>
</dbReference>
<evidence type="ECO:0000313" key="3">
    <source>
        <dbReference type="Proteomes" id="UP000652231"/>
    </source>
</evidence>
<protein>
    <submittedName>
        <fullName evidence="2">Putative abortive infection phage resistance protein</fullName>
    </submittedName>
</protein>
<evidence type="ECO:0000259" key="1">
    <source>
        <dbReference type="Pfam" id="PF10592"/>
    </source>
</evidence>
<reference evidence="2" key="1">
    <citation type="journal article" date="2014" name="Int. J. Syst. Evol. Microbiol.">
        <title>Complete genome sequence of Corynebacterium casei LMG S-19264T (=DSM 44701T), isolated from a smear-ripened cheese.</title>
        <authorList>
            <consortium name="US DOE Joint Genome Institute (JGI-PGF)"/>
            <person name="Walter F."/>
            <person name="Albersmeier A."/>
            <person name="Kalinowski J."/>
            <person name="Ruckert C."/>
        </authorList>
    </citation>
    <scope>NUCLEOTIDE SEQUENCE</scope>
    <source>
        <strain evidence="2">CGMCC 1.12924</strain>
    </source>
</reference>
<dbReference type="RefSeq" id="WP_188442851.1">
    <property type="nucleotide sequence ID" value="NZ_BMGK01000011.1"/>
</dbReference>
<gene>
    <name evidence="2" type="primary">abiR</name>
    <name evidence="2" type="ORF">GCM10011312_23900</name>
</gene>
<proteinExistence type="predicted"/>